<dbReference type="EMBL" id="JBHSJJ010000020">
    <property type="protein sequence ID" value="MFC4874649.1"/>
    <property type="molecule type" value="Genomic_DNA"/>
</dbReference>
<organism evidence="1 2">
    <name type="scientific">Negadavirga shengliensis</name>
    <dbReference type="NCBI Taxonomy" id="1389218"/>
    <lineage>
        <taxon>Bacteria</taxon>
        <taxon>Pseudomonadati</taxon>
        <taxon>Bacteroidota</taxon>
        <taxon>Cytophagia</taxon>
        <taxon>Cytophagales</taxon>
        <taxon>Cyclobacteriaceae</taxon>
        <taxon>Negadavirga</taxon>
    </lineage>
</organism>
<protein>
    <submittedName>
        <fullName evidence="1">DUF2141 domain-containing protein</fullName>
    </submittedName>
</protein>
<name>A0ABV9T7B1_9BACT</name>
<accession>A0ABV9T7B1</accession>
<gene>
    <name evidence="1" type="ORF">ACFPFU_23300</name>
</gene>
<evidence type="ECO:0000313" key="2">
    <source>
        <dbReference type="Proteomes" id="UP001595818"/>
    </source>
</evidence>
<reference evidence="2" key="1">
    <citation type="journal article" date="2019" name="Int. J. Syst. Evol. Microbiol.">
        <title>The Global Catalogue of Microorganisms (GCM) 10K type strain sequencing project: providing services to taxonomists for standard genome sequencing and annotation.</title>
        <authorList>
            <consortium name="The Broad Institute Genomics Platform"/>
            <consortium name="The Broad Institute Genome Sequencing Center for Infectious Disease"/>
            <person name="Wu L."/>
            <person name="Ma J."/>
        </authorList>
    </citation>
    <scope>NUCLEOTIDE SEQUENCE [LARGE SCALE GENOMIC DNA]</scope>
    <source>
        <strain evidence="2">CGMCC 4.7466</strain>
    </source>
</reference>
<dbReference type="InterPro" id="IPR018673">
    <property type="entry name" value="DUF2141"/>
</dbReference>
<comment type="caution">
    <text evidence="1">The sequence shown here is derived from an EMBL/GenBank/DDBJ whole genome shotgun (WGS) entry which is preliminary data.</text>
</comment>
<evidence type="ECO:0000313" key="1">
    <source>
        <dbReference type="EMBL" id="MFC4874649.1"/>
    </source>
</evidence>
<dbReference type="Pfam" id="PF09912">
    <property type="entry name" value="DUF2141"/>
    <property type="match status" value="1"/>
</dbReference>
<proteinExistence type="predicted"/>
<dbReference type="RefSeq" id="WP_377068702.1">
    <property type="nucleotide sequence ID" value="NZ_JBHSJJ010000020.1"/>
</dbReference>
<sequence length="138" mass="15255">MNWLALIVMVMVGYSGYSTLDIVVTDAVSDEGVIRVLLFDNEKGFPDQPEWARSAFSLPIKEGRARVSVEKLLPGSYAVAVFHDHDGDGKMRKGLFGIPRDRYGFSNNVMGTMGPPSFEKAAIVLGNKDKTVFIRLKD</sequence>
<dbReference type="Proteomes" id="UP001595818">
    <property type="component" value="Unassembled WGS sequence"/>
</dbReference>
<keyword evidence="2" id="KW-1185">Reference proteome</keyword>